<dbReference type="RefSeq" id="WP_186964278.1">
    <property type="nucleotide sequence ID" value="NZ_JACOPR010000010.1"/>
</dbReference>
<dbReference type="EMBL" id="JACOPR010000010">
    <property type="protein sequence ID" value="MBC5731846.1"/>
    <property type="molecule type" value="Genomic_DNA"/>
</dbReference>
<organism evidence="3 4">
    <name type="scientific">Pseudoflavonifractor hominis</name>
    <dbReference type="NCBI Taxonomy" id="2763059"/>
    <lineage>
        <taxon>Bacteria</taxon>
        <taxon>Bacillati</taxon>
        <taxon>Bacillota</taxon>
        <taxon>Clostridia</taxon>
        <taxon>Eubacteriales</taxon>
        <taxon>Oscillospiraceae</taxon>
        <taxon>Pseudoflavonifractor</taxon>
    </lineage>
</organism>
<name>A0ABR7HWP0_9FIRM</name>
<evidence type="ECO:0000313" key="3">
    <source>
        <dbReference type="EMBL" id="MBC5731846.1"/>
    </source>
</evidence>
<dbReference type="NCBIfam" id="NF047421">
    <property type="entry name" value="YfmH_fam"/>
    <property type="match status" value="1"/>
</dbReference>
<feature type="domain" description="Peptidase M16 N-terminal" evidence="1">
    <location>
        <begin position="56"/>
        <end position="171"/>
    </location>
</feature>
<evidence type="ECO:0000259" key="2">
    <source>
        <dbReference type="Pfam" id="PF05193"/>
    </source>
</evidence>
<evidence type="ECO:0000313" key="4">
    <source>
        <dbReference type="Proteomes" id="UP000660021"/>
    </source>
</evidence>
<sequence length="427" mass="47373">MEKTIYSRVGETLFHTRLENGLPIYVNVKPGFRKAFAFFATNYGGMDMRFQLDGTWQETPAGVAHFLEHKMFDTKEGNALQDLAANGASPNAFTSSAITGYYFECTEKFEENLKTLLSFVSVPWFTPESVEKEQGIIGQEIQMIEDDPEWQVFIHLLSGLYEHHPIRVSVAGSRESISHITADTLYACHKAFYNPANMVLCVAGDVDPEQVERLAREILPKDGLSDIPRDYGGPEPTHAAHSVQELHMEVSTPIFQLGFKADPLPQGPEHLRGELIGTLVSEVLAGSSSPLYARLYREGLINKNFGSSFEAYPGCAFLAAGGESRSPEAVRDALLEEARRLSEEGVDEALFLRLKKALYGAMVRSLNSFEHVCIEQAQSHFAGVDYLDFPAVFDSIGRADVEEALRTWCVPARSTLAVVRPKEEAQA</sequence>
<feature type="domain" description="Peptidase M16 C-terminal" evidence="2">
    <location>
        <begin position="180"/>
        <end position="358"/>
    </location>
</feature>
<protein>
    <submittedName>
        <fullName evidence="3">Insulinase family protein</fullName>
    </submittedName>
</protein>
<proteinExistence type="predicted"/>
<dbReference type="Pfam" id="PF05193">
    <property type="entry name" value="Peptidase_M16_C"/>
    <property type="match status" value="1"/>
</dbReference>
<dbReference type="InterPro" id="IPR011765">
    <property type="entry name" value="Pept_M16_N"/>
</dbReference>
<dbReference type="Gene3D" id="3.30.830.10">
    <property type="entry name" value="Metalloenzyme, LuxS/M16 peptidase-like"/>
    <property type="match status" value="2"/>
</dbReference>
<gene>
    <name evidence="3" type="ORF">H8S34_13560</name>
</gene>
<dbReference type="PANTHER" id="PTHR11851:SF134">
    <property type="entry name" value="ZINC-DEPENDENT PROTEASE"/>
    <property type="match status" value="1"/>
</dbReference>
<dbReference type="InterPro" id="IPR050361">
    <property type="entry name" value="MPP/UQCRC_Complex"/>
</dbReference>
<dbReference type="InterPro" id="IPR007863">
    <property type="entry name" value="Peptidase_M16_C"/>
</dbReference>
<dbReference type="Pfam" id="PF00675">
    <property type="entry name" value="Peptidase_M16"/>
    <property type="match status" value="1"/>
</dbReference>
<dbReference type="PANTHER" id="PTHR11851">
    <property type="entry name" value="METALLOPROTEASE"/>
    <property type="match status" value="1"/>
</dbReference>
<evidence type="ECO:0000259" key="1">
    <source>
        <dbReference type="Pfam" id="PF00675"/>
    </source>
</evidence>
<dbReference type="SUPFAM" id="SSF63411">
    <property type="entry name" value="LuxS/MPP-like metallohydrolase"/>
    <property type="match status" value="2"/>
</dbReference>
<accession>A0ABR7HWP0</accession>
<reference evidence="3 4" key="1">
    <citation type="submission" date="2020-08" db="EMBL/GenBank/DDBJ databases">
        <title>Genome public.</title>
        <authorList>
            <person name="Liu C."/>
            <person name="Sun Q."/>
        </authorList>
    </citation>
    <scope>NUCLEOTIDE SEQUENCE [LARGE SCALE GENOMIC DNA]</scope>
    <source>
        <strain evidence="3 4">New-38</strain>
    </source>
</reference>
<comment type="caution">
    <text evidence="3">The sequence shown here is derived from an EMBL/GenBank/DDBJ whole genome shotgun (WGS) entry which is preliminary data.</text>
</comment>
<dbReference type="InterPro" id="IPR011249">
    <property type="entry name" value="Metalloenz_LuxS/M16"/>
</dbReference>
<keyword evidence="4" id="KW-1185">Reference proteome</keyword>
<dbReference type="Proteomes" id="UP000660021">
    <property type="component" value="Unassembled WGS sequence"/>
</dbReference>